<dbReference type="EMBL" id="JBHSAF010000002">
    <property type="protein sequence ID" value="MFC3912751.1"/>
    <property type="molecule type" value="Genomic_DNA"/>
</dbReference>
<evidence type="ECO:0000313" key="1">
    <source>
        <dbReference type="EMBL" id="MFC3912751.1"/>
    </source>
</evidence>
<organism evidence="1 2">
    <name type="scientific">Pseudaeromonas sharmana</name>
    <dbReference type="NCBI Taxonomy" id="328412"/>
    <lineage>
        <taxon>Bacteria</taxon>
        <taxon>Pseudomonadati</taxon>
        <taxon>Pseudomonadota</taxon>
        <taxon>Gammaproteobacteria</taxon>
        <taxon>Aeromonadales</taxon>
        <taxon>Aeromonadaceae</taxon>
        <taxon>Pseudaeromonas</taxon>
    </lineage>
</organism>
<gene>
    <name evidence="1" type="ORF">ACFOSS_04595</name>
</gene>
<proteinExistence type="predicted"/>
<evidence type="ECO:0000313" key="2">
    <source>
        <dbReference type="Proteomes" id="UP001595692"/>
    </source>
</evidence>
<sequence length="94" mass="11436">MALEDIHNYYEDLVQHYIRALELDRTRDADYLADLCCLVLNQLPAHYIRYTVDMAYFTSDEKRHEMEERVIYAVTSAISWLDNEEHRRDHREEQ</sequence>
<reference evidence="2" key="1">
    <citation type="journal article" date="2019" name="Int. J. Syst. Evol. Microbiol.">
        <title>The Global Catalogue of Microorganisms (GCM) 10K type strain sequencing project: providing services to taxonomists for standard genome sequencing and annotation.</title>
        <authorList>
            <consortium name="The Broad Institute Genomics Platform"/>
            <consortium name="The Broad Institute Genome Sequencing Center for Infectious Disease"/>
            <person name="Wu L."/>
            <person name="Ma J."/>
        </authorList>
    </citation>
    <scope>NUCLEOTIDE SEQUENCE [LARGE SCALE GENOMIC DNA]</scope>
    <source>
        <strain evidence="2">CCUG 54939</strain>
    </source>
</reference>
<name>A0ABV8CKR9_9GAMM</name>
<dbReference type="Proteomes" id="UP001595692">
    <property type="component" value="Unassembled WGS sequence"/>
</dbReference>
<comment type="caution">
    <text evidence="1">The sequence shown here is derived from an EMBL/GenBank/DDBJ whole genome shotgun (WGS) entry which is preliminary data.</text>
</comment>
<protein>
    <submittedName>
        <fullName evidence="1">Late competence development ComFB family protein</fullName>
    </submittedName>
</protein>
<dbReference type="RefSeq" id="WP_377150906.1">
    <property type="nucleotide sequence ID" value="NZ_JBHSAF010000002.1"/>
</dbReference>
<keyword evidence="2" id="KW-1185">Reference proteome</keyword>
<accession>A0ABV8CKR9</accession>
<dbReference type="Pfam" id="PF10719">
    <property type="entry name" value="ComFB"/>
    <property type="match status" value="1"/>
</dbReference>
<dbReference type="InterPro" id="IPR019657">
    <property type="entry name" value="ComFB"/>
</dbReference>